<protein>
    <submittedName>
        <fullName evidence="3">Acetyltransf_18 domain-containing protein</fullName>
    </submittedName>
</protein>
<dbReference type="Pfam" id="PF18014">
    <property type="entry name" value="Acetyltransf_18"/>
    <property type="match status" value="1"/>
</dbReference>
<dbReference type="SUPFAM" id="SSF55729">
    <property type="entry name" value="Acyl-CoA N-acyltransferases (Nat)"/>
    <property type="match status" value="2"/>
</dbReference>
<reference evidence="3" key="1">
    <citation type="submission" date="2016-05" db="UniProtKB">
        <authorList>
            <consortium name="WormBaseParasite"/>
        </authorList>
    </citation>
    <scope>IDENTIFICATION</scope>
</reference>
<dbReference type="Gene3D" id="3.40.630.30">
    <property type="match status" value="1"/>
</dbReference>
<evidence type="ECO:0000313" key="3">
    <source>
        <dbReference type="WBParaSite" id="ALUE_0000974701-mRNA-1"/>
    </source>
</evidence>
<dbReference type="AlphaFoldDB" id="A0A0M3I0Q8"/>
<dbReference type="PANTHER" id="PTHR47237:SF2">
    <property type="entry name" value="BLL4206 PROTEIN"/>
    <property type="match status" value="1"/>
</dbReference>
<evidence type="ECO:0000313" key="2">
    <source>
        <dbReference type="Proteomes" id="UP000036681"/>
    </source>
</evidence>
<accession>A0A0M3I0Q8</accession>
<dbReference type="InterPro" id="IPR052729">
    <property type="entry name" value="Acyl/Acetyltrans_Enzymes"/>
</dbReference>
<dbReference type="Gene3D" id="3.40.630.90">
    <property type="match status" value="1"/>
</dbReference>
<dbReference type="WBParaSite" id="ALUE_0000974701-mRNA-1">
    <property type="protein sequence ID" value="ALUE_0000974701-mRNA-1"/>
    <property type="gene ID" value="ALUE_0000974701"/>
</dbReference>
<proteinExistence type="predicted"/>
<dbReference type="Proteomes" id="UP000036681">
    <property type="component" value="Unplaced"/>
</dbReference>
<dbReference type="PANTHER" id="PTHR47237">
    <property type="entry name" value="SLL0310 PROTEIN"/>
    <property type="match status" value="1"/>
</dbReference>
<sequence>MGRSVVRMIREPTAELIEQFATLLTLDGRLLCDTRPSALVHSCSHAACQIQIATPIDAPGLVIGGIIFVHLSESPLSYVAALYVRKDFRGRRIGRALFDEFQRSFANTSRIAFCDFVRTEKARLRPSLFPVEGRYSIRRIVGFAVNIALAGGELIAAYRKVEEGDSLPEVCNFANSFDMDKIVEFDASVAGRNRHEVRQMDGFVGVVAQDHSKRVVGYAMSLPGVGYREITVGPVYAVNLVTAICLLRELCSAAGDDKIIHVHVPHMGHRILRFLHDKALCDVDKQFDRFYTHSVNVPADDFSKIFAISAKILLPDC</sequence>
<dbReference type="InterPro" id="IPR041496">
    <property type="entry name" value="YitH/HolE_GNAT"/>
</dbReference>
<organism evidence="2 3">
    <name type="scientific">Ascaris lumbricoides</name>
    <name type="common">Giant roundworm</name>
    <dbReference type="NCBI Taxonomy" id="6252"/>
    <lineage>
        <taxon>Eukaryota</taxon>
        <taxon>Metazoa</taxon>
        <taxon>Ecdysozoa</taxon>
        <taxon>Nematoda</taxon>
        <taxon>Chromadorea</taxon>
        <taxon>Rhabditida</taxon>
        <taxon>Spirurina</taxon>
        <taxon>Ascaridomorpha</taxon>
        <taxon>Ascaridoidea</taxon>
        <taxon>Ascarididae</taxon>
        <taxon>Ascaris</taxon>
    </lineage>
</organism>
<name>A0A0M3I0Q8_ASCLU</name>
<keyword evidence="2" id="KW-1185">Reference proteome</keyword>
<evidence type="ECO:0000259" key="1">
    <source>
        <dbReference type="Pfam" id="PF18014"/>
    </source>
</evidence>
<dbReference type="CDD" id="cd04301">
    <property type="entry name" value="NAT_SF"/>
    <property type="match status" value="1"/>
</dbReference>
<dbReference type="InterPro" id="IPR016181">
    <property type="entry name" value="Acyl_CoA_acyltransferase"/>
</dbReference>
<feature type="domain" description="YitH/HolE acetyltransferase (GNAT)" evidence="1">
    <location>
        <begin position="184"/>
        <end position="284"/>
    </location>
</feature>